<dbReference type="SMART" id="SM00240">
    <property type="entry name" value="FHA"/>
    <property type="match status" value="1"/>
</dbReference>
<dbReference type="Pfam" id="PF00498">
    <property type="entry name" value="FHA"/>
    <property type="match status" value="1"/>
</dbReference>
<evidence type="ECO:0000259" key="2">
    <source>
        <dbReference type="PROSITE" id="PS50006"/>
    </source>
</evidence>
<dbReference type="SUPFAM" id="SSF49879">
    <property type="entry name" value="SMAD/FHA domain"/>
    <property type="match status" value="1"/>
</dbReference>
<organism evidence="3 4">
    <name type="scientific">Drouetiella hepatica Uher 2000/2452</name>
    <dbReference type="NCBI Taxonomy" id="904376"/>
    <lineage>
        <taxon>Bacteria</taxon>
        <taxon>Bacillati</taxon>
        <taxon>Cyanobacteriota</taxon>
        <taxon>Cyanophyceae</taxon>
        <taxon>Oculatellales</taxon>
        <taxon>Oculatellaceae</taxon>
        <taxon>Drouetiella</taxon>
    </lineage>
</organism>
<accession>A0A951USA8</accession>
<reference evidence="3" key="1">
    <citation type="submission" date="2021-05" db="EMBL/GenBank/DDBJ databases">
        <authorList>
            <person name="Pietrasiak N."/>
            <person name="Ward R."/>
            <person name="Stajich J.E."/>
            <person name="Kurbessoian T."/>
        </authorList>
    </citation>
    <scope>NUCLEOTIDE SEQUENCE</scope>
    <source>
        <strain evidence="3">UHER 2000/2452</strain>
    </source>
</reference>
<comment type="caution">
    <text evidence="3">The sequence shown here is derived from an EMBL/GenBank/DDBJ whole genome shotgun (WGS) entry which is preliminary data.</text>
</comment>
<sequence>MTSAPHQSHLLIIEDDKGRREYTLDSPVYSIGRDPKCDIRLISQFVSRRHATLVQLPNEDGTYYYRIVDGNLKGKPSANGLLINGRKLQAHDLHDQDQVIFGPQVQAIYYLLKRDAITTIPPDEYDITLISPNMTGDPEDDTASSRPKRTEETADQTTQKVTPESTLANDSVLADEEEDG</sequence>
<dbReference type="InterPro" id="IPR000253">
    <property type="entry name" value="FHA_dom"/>
</dbReference>
<evidence type="ECO:0000256" key="1">
    <source>
        <dbReference type="SAM" id="MobiDB-lite"/>
    </source>
</evidence>
<dbReference type="PROSITE" id="PS50006">
    <property type="entry name" value="FHA_DOMAIN"/>
    <property type="match status" value="1"/>
</dbReference>
<feature type="compositionally biased region" description="Polar residues" evidence="1">
    <location>
        <begin position="155"/>
        <end position="169"/>
    </location>
</feature>
<evidence type="ECO:0000313" key="4">
    <source>
        <dbReference type="Proteomes" id="UP000757435"/>
    </source>
</evidence>
<dbReference type="EMBL" id="JAHHHD010000070">
    <property type="protein sequence ID" value="MBW4662363.1"/>
    <property type="molecule type" value="Genomic_DNA"/>
</dbReference>
<reference evidence="3" key="2">
    <citation type="journal article" date="2022" name="Microbiol. Resour. Announc.">
        <title>Metagenome Sequencing to Explore Phylogenomics of Terrestrial Cyanobacteria.</title>
        <authorList>
            <person name="Ward R.D."/>
            <person name="Stajich J.E."/>
            <person name="Johansen J.R."/>
            <person name="Huntemann M."/>
            <person name="Clum A."/>
            <person name="Foster B."/>
            <person name="Foster B."/>
            <person name="Roux S."/>
            <person name="Palaniappan K."/>
            <person name="Varghese N."/>
            <person name="Mukherjee S."/>
            <person name="Reddy T.B.K."/>
            <person name="Daum C."/>
            <person name="Copeland A."/>
            <person name="Chen I.A."/>
            <person name="Ivanova N.N."/>
            <person name="Kyrpides N.C."/>
            <person name="Shapiro N."/>
            <person name="Eloe-Fadrosh E.A."/>
            <person name="Pietrasiak N."/>
        </authorList>
    </citation>
    <scope>NUCLEOTIDE SEQUENCE</scope>
    <source>
        <strain evidence="3">UHER 2000/2452</strain>
    </source>
</reference>
<dbReference type="Proteomes" id="UP000757435">
    <property type="component" value="Unassembled WGS sequence"/>
</dbReference>
<feature type="domain" description="FHA" evidence="2">
    <location>
        <begin position="29"/>
        <end position="88"/>
    </location>
</feature>
<protein>
    <submittedName>
        <fullName evidence="3">FHA domain-containing protein</fullName>
    </submittedName>
</protein>
<gene>
    <name evidence="3" type="ORF">KME15_27240</name>
</gene>
<proteinExistence type="predicted"/>
<name>A0A951USA8_9CYAN</name>
<dbReference type="InterPro" id="IPR008984">
    <property type="entry name" value="SMAD_FHA_dom_sf"/>
</dbReference>
<feature type="region of interest" description="Disordered" evidence="1">
    <location>
        <begin position="129"/>
        <end position="180"/>
    </location>
</feature>
<dbReference type="Gene3D" id="2.60.200.20">
    <property type="match status" value="1"/>
</dbReference>
<evidence type="ECO:0000313" key="3">
    <source>
        <dbReference type="EMBL" id="MBW4662363.1"/>
    </source>
</evidence>
<dbReference type="AlphaFoldDB" id="A0A951USA8"/>